<reference evidence="1" key="1">
    <citation type="submission" date="2019-04" db="EMBL/GenBank/DDBJ databases">
        <title>Microbes associate with the intestines of laboratory mice.</title>
        <authorList>
            <person name="Navarre W."/>
            <person name="Wong E."/>
            <person name="Huang K."/>
            <person name="Tropini C."/>
            <person name="Ng K."/>
            <person name="Yu B."/>
        </authorList>
    </citation>
    <scope>NUCLEOTIDE SEQUENCE</scope>
    <source>
        <strain evidence="1">NM72_1-8</strain>
    </source>
</reference>
<dbReference type="EC" id="3.1.11.6" evidence="1"/>
<organism evidence="1 2">
    <name type="scientific">Hominisplanchenecus murintestinalis</name>
    <dbReference type="NCBI Taxonomy" id="2941517"/>
    <lineage>
        <taxon>Bacteria</taxon>
        <taxon>Bacillati</taxon>
        <taxon>Bacillota</taxon>
        <taxon>Clostridia</taxon>
        <taxon>Lachnospirales</taxon>
        <taxon>Lachnospiraceae</taxon>
        <taxon>Hominisplanchenecus</taxon>
    </lineage>
</organism>
<accession>A0AC61R1D8</accession>
<comment type="caution">
    <text evidence="1">The sequence shown here is derived from an EMBL/GenBank/DDBJ whole genome shotgun (WGS) entry which is preliminary data.</text>
</comment>
<gene>
    <name evidence="1" type="primary">xseA</name>
    <name evidence="1" type="ORF">E5357_03130</name>
</gene>
<protein>
    <submittedName>
        <fullName evidence="1">Exodeoxyribonuclease VII large subunit</fullName>
        <ecNumber evidence="1">3.1.11.6</ecNumber>
    </submittedName>
</protein>
<sequence length="413" mass="46471">MIQNRTYSVGQINTYIKNMFTQDFVLKRIYVKGEVSNCKYHTSGHIYFSLKDDTGSIACVMFAGMRKGLPFRMQNGQQVVVLGSVNVFERDGKYQLYANEIILDGAGLLYEKFEALKQELEEMGMFASEYKQPIPKYIKRLGVVTAPTGAAVRDIINVAGRRNPYVQIILYPALVQGEGAADSIVRGIRMLDEYGVDTMIVGRGGGSIEDLWAFNEEKVARALFECETPVISAVGHETDVTIADFVADLRAPTPSAAAELAVEDVRLVQERLLQYRMQLGRRMADQVQQQRARLANSRTRLFYLSPQNQIREKRQMLAEKEDRLQELMAGQIRQKRHSLALYIEKLGGLSPLERLNQGYAYVADSEKRKITSVSQMPSGSLVRIFVQDGSVTARVEQSADRNQDDSEGIGTLW</sequence>
<dbReference type="EMBL" id="SRZB01000003">
    <property type="protein sequence ID" value="TGY00027.1"/>
    <property type="molecule type" value="Genomic_DNA"/>
</dbReference>
<keyword evidence="2" id="KW-1185">Reference proteome</keyword>
<dbReference type="Proteomes" id="UP000307720">
    <property type="component" value="Unassembled WGS sequence"/>
</dbReference>
<evidence type="ECO:0000313" key="2">
    <source>
        <dbReference type="Proteomes" id="UP000307720"/>
    </source>
</evidence>
<keyword evidence="1" id="KW-0378">Hydrolase</keyword>
<evidence type="ECO:0000313" key="1">
    <source>
        <dbReference type="EMBL" id="TGY00027.1"/>
    </source>
</evidence>
<proteinExistence type="predicted"/>
<name>A0AC61R1D8_9FIRM</name>